<evidence type="ECO:0000256" key="1">
    <source>
        <dbReference type="SAM" id="Phobius"/>
    </source>
</evidence>
<evidence type="ECO:0000313" key="3">
    <source>
        <dbReference type="Proteomes" id="UP001523216"/>
    </source>
</evidence>
<sequence length="74" mass="7452">MTRSMCWMPWWAKYPAAQVAAFSRGGFGVGQTGVVVDRGVDVFGADAAAGVTVTFSLAVLGAVAAVYAPAAAVA</sequence>
<keyword evidence="1" id="KW-0472">Membrane</keyword>
<keyword evidence="3" id="KW-1185">Reference proteome</keyword>
<evidence type="ECO:0000313" key="2">
    <source>
        <dbReference type="EMBL" id="MCM4083980.1"/>
    </source>
</evidence>
<reference evidence="2 3" key="1">
    <citation type="submission" date="2022-06" db="EMBL/GenBank/DDBJ databases">
        <title>Actinoplanes abujensis sp. nov., isolated from Nigerian arid soil.</title>
        <authorList>
            <person name="Ding P."/>
        </authorList>
    </citation>
    <scope>NUCLEOTIDE SEQUENCE [LARGE SCALE GENOMIC DNA]</scope>
    <source>
        <strain evidence="3">TRM88002</strain>
    </source>
</reference>
<accession>A0ABT0YD39</accession>
<dbReference type="RefSeq" id="WP_251803746.1">
    <property type="nucleotide sequence ID" value="NZ_JAMQOL010000069.1"/>
</dbReference>
<proteinExistence type="predicted"/>
<name>A0ABT0YD39_9ACTN</name>
<dbReference type="EMBL" id="JAMQOL010000069">
    <property type="protein sequence ID" value="MCM4083980.1"/>
    <property type="molecule type" value="Genomic_DNA"/>
</dbReference>
<protein>
    <submittedName>
        <fullName evidence="2">Uncharacterized protein</fullName>
    </submittedName>
</protein>
<dbReference type="Proteomes" id="UP001523216">
    <property type="component" value="Unassembled WGS sequence"/>
</dbReference>
<keyword evidence="1" id="KW-1133">Transmembrane helix</keyword>
<comment type="caution">
    <text evidence="2">The sequence shown here is derived from an EMBL/GenBank/DDBJ whole genome shotgun (WGS) entry which is preliminary data.</text>
</comment>
<organism evidence="2 3">
    <name type="scientific">Paractinoplanes hotanensis</name>
    <dbReference type="NCBI Taxonomy" id="2906497"/>
    <lineage>
        <taxon>Bacteria</taxon>
        <taxon>Bacillati</taxon>
        <taxon>Actinomycetota</taxon>
        <taxon>Actinomycetes</taxon>
        <taxon>Micromonosporales</taxon>
        <taxon>Micromonosporaceae</taxon>
        <taxon>Paractinoplanes</taxon>
    </lineage>
</organism>
<feature type="transmembrane region" description="Helical" evidence="1">
    <location>
        <begin position="47"/>
        <end position="68"/>
    </location>
</feature>
<gene>
    <name evidence="2" type="ORF">LXN57_41205</name>
</gene>
<keyword evidence="1" id="KW-0812">Transmembrane</keyword>